<evidence type="ECO:0000313" key="3">
    <source>
        <dbReference type="Proteomes" id="UP001480595"/>
    </source>
</evidence>
<dbReference type="GeneID" id="92085221"/>
<feature type="compositionally biased region" description="Low complexity" evidence="1">
    <location>
        <begin position="24"/>
        <end position="39"/>
    </location>
</feature>
<feature type="compositionally biased region" description="Low complexity" evidence="1">
    <location>
        <begin position="382"/>
        <end position="392"/>
    </location>
</feature>
<evidence type="ECO:0000256" key="1">
    <source>
        <dbReference type="SAM" id="MobiDB-lite"/>
    </source>
</evidence>
<dbReference type="RefSeq" id="XP_066722790.1">
    <property type="nucleotide sequence ID" value="XM_066852158.1"/>
</dbReference>
<evidence type="ECO:0008006" key="4">
    <source>
        <dbReference type="Google" id="ProtNLM"/>
    </source>
</evidence>
<sequence length="519" mass="56306">MRRPPVETLQSSSSSSLDQNTQPSSGLSTTAASASSSSSHQQQPGFELPHLAGLCRDTPWNPNLTLYCHSGCGADQLSLCGGLAEARNRVQTCLRLAIDVGAGGGLVIASIAARAAEIDDGFMVRTNSPTALFRTTAACRHDENEDGSTRENVEKEERRNVKTVNLPSRSYKAPHHSITTSSSSFSSASFRHLVEGFLHEASLSAEPVIVRYGDPYLAWDYGCSGEMGTLRRDLFQALRYNAALLALGRAVLNQIAEAAGTADGDRFIGVHLRGEGDWSEKGSGAVEAQMRGYVEAIRGIASSSSSTTSTLTASASPGDMKKRGIDGNDAATTLDDDDSEIRTVYVSCSDRADVQRFREMLEPLDYTVYDWRTLLNPPTGTSSSSSSDNNDNNNDHQQRHPGNETLLAQIEALGLDQRDVVEYEVLVRSQYWLGVSTSPMSTLIAYARGGDGAGNAEAQKQKENTDDWFEKYIYPHSTKSVVANGSAGRWEFARELVVRGDRFTKLLVVSSVDIMDYFP</sequence>
<name>A0ABR1X7C5_9PEZI</name>
<dbReference type="Gene3D" id="3.40.50.11350">
    <property type="match status" value="1"/>
</dbReference>
<feature type="region of interest" description="Disordered" evidence="1">
    <location>
        <begin position="305"/>
        <end position="334"/>
    </location>
</feature>
<reference evidence="2 3" key="1">
    <citation type="submission" date="2023-01" db="EMBL/GenBank/DDBJ databases">
        <title>Analysis of 21 Apiospora genomes using comparative genomics revels a genus with tremendous synthesis potential of carbohydrate active enzymes and secondary metabolites.</title>
        <authorList>
            <person name="Sorensen T."/>
        </authorList>
    </citation>
    <scope>NUCLEOTIDE SEQUENCE [LARGE SCALE GENOMIC DNA]</scope>
    <source>
        <strain evidence="2 3">CBS 135458</strain>
    </source>
</reference>
<dbReference type="Proteomes" id="UP001480595">
    <property type="component" value="Unassembled WGS sequence"/>
</dbReference>
<proteinExistence type="predicted"/>
<keyword evidence="3" id="KW-1185">Reference proteome</keyword>
<accession>A0ABR1X7C5</accession>
<feature type="compositionally biased region" description="Low complexity" evidence="1">
    <location>
        <begin position="305"/>
        <end position="316"/>
    </location>
</feature>
<gene>
    <name evidence="2" type="ORF">PG994_000749</name>
</gene>
<feature type="region of interest" description="Disordered" evidence="1">
    <location>
        <begin position="377"/>
        <end position="400"/>
    </location>
</feature>
<comment type="caution">
    <text evidence="2">The sequence shown here is derived from an EMBL/GenBank/DDBJ whole genome shotgun (WGS) entry which is preliminary data.</text>
</comment>
<feature type="region of interest" description="Disordered" evidence="1">
    <location>
        <begin position="1"/>
        <end position="45"/>
    </location>
</feature>
<dbReference type="EMBL" id="JAQQWL010000001">
    <property type="protein sequence ID" value="KAK8091244.1"/>
    <property type="molecule type" value="Genomic_DNA"/>
</dbReference>
<organism evidence="2 3">
    <name type="scientific">Apiospora phragmitis</name>
    <dbReference type="NCBI Taxonomy" id="2905665"/>
    <lineage>
        <taxon>Eukaryota</taxon>
        <taxon>Fungi</taxon>
        <taxon>Dikarya</taxon>
        <taxon>Ascomycota</taxon>
        <taxon>Pezizomycotina</taxon>
        <taxon>Sordariomycetes</taxon>
        <taxon>Xylariomycetidae</taxon>
        <taxon>Amphisphaeriales</taxon>
        <taxon>Apiosporaceae</taxon>
        <taxon>Apiospora</taxon>
    </lineage>
</organism>
<evidence type="ECO:0000313" key="2">
    <source>
        <dbReference type="EMBL" id="KAK8091244.1"/>
    </source>
</evidence>
<protein>
    <recommendedName>
        <fullName evidence="4">Alternative oxidase</fullName>
    </recommendedName>
</protein>